<dbReference type="InterPro" id="IPR000515">
    <property type="entry name" value="MetI-like"/>
</dbReference>
<keyword evidence="3 9" id="KW-0813">Transport</keyword>
<evidence type="ECO:0000313" key="11">
    <source>
        <dbReference type="EMBL" id="MCQ1060937.1"/>
    </source>
</evidence>
<dbReference type="EMBL" id="JANEYT010000098">
    <property type="protein sequence ID" value="MCQ1060937.1"/>
    <property type="molecule type" value="Genomic_DNA"/>
</dbReference>
<dbReference type="PANTHER" id="PTHR30614">
    <property type="entry name" value="MEMBRANE COMPONENT OF AMINO ACID ABC TRANSPORTER"/>
    <property type="match status" value="1"/>
</dbReference>
<dbReference type="NCBIfam" id="TIGR01726">
    <property type="entry name" value="HEQRo_perm_3TM"/>
    <property type="match status" value="1"/>
</dbReference>
<comment type="caution">
    <text evidence="11">The sequence shown here is derived from an EMBL/GenBank/DDBJ whole genome shotgun (WGS) entry which is preliminary data.</text>
</comment>
<comment type="similarity">
    <text evidence="2">Belongs to the binding-protein-dependent transport system permease family. HisMQ subfamily.</text>
</comment>
<name>A0ABT1N856_9GAMM</name>
<evidence type="ECO:0000256" key="8">
    <source>
        <dbReference type="ARBA" id="ARBA00023136"/>
    </source>
</evidence>
<dbReference type="SUPFAM" id="SSF161098">
    <property type="entry name" value="MetI-like"/>
    <property type="match status" value="1"/>
</dbReference>
<keyword evidence="6" id="KW-0029">Amino-acid transport</keyword>
<accession>A0ABT1N856</accession>
<evidence type="ECO:0000256" key="2">
    <source>
        <dbReference type="ARBA" id="ARBA00010072"/>
    </source>
</evidence>
<evidence type="ECO:0000256" key="6">
    <source>
        <dbReference type="ARBA" id="ARBA00022970"/>
    </source>
</evidence>
<evidence type="ECO:0000313" key="12">
    <source>
        <dbReference type="Proteomes" id="UP001524460"/>
    </source>
</evidence>
<dbReference type="RefSeq" id="WP_255045033.1">
    <property type="nucleotide sequence ID" value="NZ_JANEYT010000098.1"/>
</dbReference>
<dbReference type="InterPro" id="IPR010065">
    <property type="entry name" value="AA_ABC_transptr_permease_3TM"/>
</dbReference>
<evidence type="ECO:0000256" key="4">
    <source>
        <dbReference type="ARBA" id="ARBA00022475"/>
    </source>
</evidence>
<evidence type="ECO:0000259" key="10">
    <source>
        <dbReference type="PROSITE" id="PS50928"/>
    </source>
</evidence>
<gene>
    <name evidence="11" type="ORF">NHN17_23105</name>
</gene>
<evidence type="ECO:0000256" key="9">
    <source>
        <dbReference type="RuleBase" id="RU363032"/>
    </source>
</evidence>
<evidence type="ECO:0000256" key="1">
    <source>
        <dbReference type="ARBA" id="ARBA00004429"/>
    </source>
</evidence>
<keyword evidence="8 9" id="KW-0472">Membrane</keyword>
<keyword evidence="5 9" id="KW-0812">Transmembrane</keyword>
<dbReference type="PANTHER" id="PTHR30614:SF35">
    <property type="entry name" value="ABC TRANSPORTER PERMEASE PROTEIN"/>
    <property type="match status" value="1"/>
</dbReference>
<evidence type="ECO:0000256" key="5">
    <source>
        <dbReference type="ARBA" id="ARBA00022692"/>
    </source>
</evidence>
<keyword evidence="7 9" id="KW-1133">Transmembrane helix</keyword>
<feature type="transmembrane region" description="Helical" evidence="9">
    <location>
        <begin position="190"/>
        <end position="209"/>
    </location>
</feature>
<dbReference type="Proteomes" id="UP001524460">
    <property type="component" value="Unassembled WGS sequence"/>
</dbReference>
<evidence type="ECO:0000256" key="7">
    <source>
        <dbReference type="ARBA" id="ARBA00022989"/>
    </source>
</evidence>
<protein>
    <submittedName>
        <fullName evidence="11">Amino acid ABC transporter permease</fullName>
    </submittedName>
</protein>
<keyword evidence="12" id="KW-1185">Reference proteome</keyword>
<dbReference type="InterPro" id="IPR035906">
    <property type="entry name" value="MetI-like_sf"/>
</dbReference>
<organism evidence="11 12">
    <name type="scientific">Photobacterium pectinilyticum</name>
    <dbReference type="NCBI Taxonomy" id="2906793"/>
    <lineage>
        <taxon>Bacteria</taxon>
        <taxon>Pseudomonadati</taxon>
        <taxon>Pseudomonadota</taxon>
        <taxon>Gammaproteobacteria</taxon>
        <taxon>Vibrionales</taxon>
        <taxon>Vibrionaceae</taxon>
        <taxon>Photobacterium</taxon>
    </lineage>
</organism>
<dbReference type="CDD" id="cd06261">
    <property type="entry name" value="TM_PBP2"/>
    <property type="match status" value="1"/>
</dbReference>
<comment type="subcellular location">
    <subcellularLocation>
        <location evidence="1">Cell inner membrane</location>
        <topology evidence="1">Multi-pass membrane protein</topology>
    </subcellularLocation>
    <subcellularLocation>
        <location evidence="9">Cell membrane</location>
        <topology evidence="9">Multi-pass membrane protein</topology>
    </subcellularLocation>
</comment>
<feature type="transmembrane region" description="Helical" evidence="9">
    <location>
        <begin position="20"/>
        <end position="45"/>
    </location>
</feature>
<evidence type="ECO:0000256" key="3">
    <source>
        <dbReference type="ARBA" id="ARBA00022448"/>
    </source>
</evidence>
<feature type="domain" description="ABC transmembrane type-1" evidence="10">
    <location>
        <begin position="21"/>
        <end position="209"/>
    </location>
</feature>
<proteinExistence type="inferred from homology"/>
<dbReference type="InterPro" id="IPR043429">
    <property type="entry name" value="ArtM/GltK/GlnP/TcyL/YhdX-like"/>
</dbReference>
<reference evidence="11 12" key="1">
    <citation type="submission" date="2022-07" db="EMBL/GenBank/DDBJ databases">
        <title>Photobacterium pectinilyticum sp. nov., a marine bacterium isolated from surface seawater of Qingdao offshore.</title>
        <authorList>
            <person name="Wang X."/>
        </authorList>
    </citation>
    <scope>NUCLEOTIDE SEQUENCE [LARGE SCALE GENOMIC DNA]</scope>
    <source>
        <strain evidence="11 12">ZSDE20</strain>
    </source>
</reference>
<keyword evidence="4" id="KW-1003">Cell membrane</keyword>
<sequence>MDYQLDFSGLTPYYGDLIQGIWITVQLAVVTTLLGVGVGILGAAVRIRPAGVLKRLVGAYVEVVRNTPFIVQLFFIFFGLPAIGIKLSAWEAGVIAMVVNLGAYSTEIIRAGIEAIPKGQWEAAKTLGLKPTQVFVRVILPQAFHRISPALISQCIIVMLGSSVLSQISVEELTFTANFIQSRNFLSFESYLVSAAIYLGLALVMRWVLVQLSNKLFKTHVMGRVA</sequence>
<dbReference type="PROSITE" id="PS50928">
    <property type="entry name" value="ABC_TM1"/>
    <property type="match status" value="1"/>
</dbReference>
<dbReference type="Gene3D" id="1.10.3720.10">
    <property type="entry name" value="MetI-like"/>
    <property type="match status" value="1"/>
</dbReference>
<dbReference type="Pfam" id="PF00528">
    <property type="entry name" value="BPD_transp_1"/>
    <property type="match status" value="1"/>
</dbReference>